<dbReference type="SMART" id="SM00717">
    <property type="entry name" value="SANT"/>
    <property type="match status" value="3"/>
</dbReference>
<feature type="compositionally biased region" description="Polar residues" evidence="7">
    <location>
        <begin position="21"/>
        <end position="40"/>
    </location>
</feature>
<dbReference type="CDD" id="cd00167">
    <property type="entry name" value="SANT"/>
    <property type="match status" value="3"/>
</dbReference>
<dbReference type="Pfam" id="PF00249">
    <property type="entry name" value="Myb_DNA-binding"/>
    <property type="match status" value="1"/>
</dbReference>
<keyword evidence="2" id="KW-0677">Repeat</keyword>
<feature type="domain" description="Myb-like" evidence="8">
    <location>
        <begin position="46"/>
        <end position="97"/>
    </location>
</feature>
<feature type="domain" description="Myb-like" evidence="8">
    <location>
        <begin position="150"/>
        <end position="200"/>
    </location>
</feature>
<dbReference type="Pfam" id="PF13921">
    <property type="entry name" value="Myb_DNA-bind_6"/>
    <property type="match status" value="1"/>
</dbReference>
<dbReference type="InterPro" id="IPR017930">
    <property type="entry name" value="Myb_dom"/>
</dbReference>
<organism evidence="10 11">
    <name type="scientific">Rubus argutus</name>
    <name type="common">Southern blackberry</name>
    <dbReference type="NCBI Taxonomy" id="59490"/>
    <lineage>
        <taxon>Eukaryota</taxon>
        <taxon>Viridiplantae</taxon>
        <taxon>Streptophyta</taxon>
        <taxon>Embryophyta</taxon>
        <taxon>Tracheophyta</taxon>
        <taxon>Spermatophyta</taxon>
        <taxon>Magnoliopsida</taxon>
        <taxon>eudicotyledons</taxon>
        <taxon>Gunneridae</taxon>
        <taxon>Pentapetalae</taxon>
        <taxon>rosids</taxon>
        <taxon>fabids</taxon>
        <taxon>Rosales</taxon>
        <taxon>Rosaceae</taxon>
        <taxon>Rosoideae</taxon>
        <taxon>Rosoideae incertae sedis</taxon>
        <taxon>Rubus</taxon>
    </lineage>
</organism>
<evidence type="ECO:0000313" key="10">
    <source>
        <dbReference type="EMBL" id="KAK9910564.1"/>
    </source>
</evidence>
<feature type="domain" description="HTH myb-type" evidence="9">
    <location>
        <begin position="46"/>
        <end position="97"/>
    </location>
</feature>
<dbReference type="PANTHER" id="PTHR45614:SF232">
    <property type="entry name" value="TRANSCRIPTION FACTOR MYB3R-2"/>
    <property type="match status" value="1"/>
</dbReference>
<keyword evidence="5" id="KW-0804">Transcription</keyword>
<keyword evidence="11" id="KW-1185">Reference proteome</keyword>
<reference evidence="10 11" key="1">
    <citation type="journal article" date="2023" name="G3 (Bethesda)">
        <title>A chromosome-length genome assembly and annotation of blackberry (Rubus argutus, cv. 'Hillquist').</title>
        <authorList>
            <person name="Bruna T."/>
            <person name="Aryal R."/>
            <person name="Dudchenko O."/>
            <person name="Sargent D.J."/>
            <person name="Mead D."/>
            <person name="Buti M."/>
            <person name="Cavallini A."/>
            <person name="Hytonen T."/>
            <person name="Andres J."/>
            <person name="Pham M."/>
            <person name="Weisz D."/>
            <person name="Mascagni F."/>
            <person name="Usai G."/>
            <person name="Natali L."/>
            <person name="Bassil N."/>
            <person name="Fernandez G.E."/>
            <person name="Lomsadze A."/>
            <person name="Armour M."/>
            <person name="Olukolu B."/>
            <person name="Poorten T."/>
            <person name="Britton C."/>
            <person name="Davik J."/>
            <person name="Ashrafi H."/>
            <person name="Aiden E.L."/>
            <person name="Borodovsky M."/>
            <person name="Worthington M."/>
        </authorList>
    </citation>
    <scope>NUCLEOTIDE SEQUENCE [LARGE SCALE GENOMIC DNA]</scope>
    <source>
        <strain evidence="10">PI 553951</strain>
    </source>
</reference>
<evidence type="ECO:0000256" key="6">
    <source>
        <dbReference type="ARBA" id="ARBA00023242"/>
    </source>
</evidence>
<dbReference type="GO" id="GO:0000981">
    <property type="term" value="F:DNA-binding transcription factor activity, RNA polymerase II-specific"/>
    <property type="evidence" value="ECO:0007669"/>
    <property type="project" value="TreeGrafter"/>
</dbReference>
<dbReference type="InterPro" id="IPR050560">
    <property type="entry name" value="MYB_TF"/>
</dbReference>
<dbReference type="PROSITE" id="PS51294">
    <property type="entry name" value="HTH_MYB"/>
    <property type="match status" value="3"/>
</dbReference>
<keyword evidence="4" id="KW-0238">DNA-binding</keyword>
<dbReference type="FunFam" id="1.10.10.60:FF:000016">
    <property type="entry name" value="Transcriptional activator Myb isoform A"/>
    <property type="match status" value="1"/>
</dbReference>
<keyword evidence="3" id="KW-0805">Transcription regulation</keyword>
<gene>
    <name evidence="10" type="ORF">M0R45_034520</name>
</gene>
<sequence>MVQVKEFDPNMEKGVFLSLSPPVSDSSGDNTSLKPTSAQGRMTGPTRRSTKGGWTEEEDKILADAVEKFNGKNWKRIAECVPGRTDVQCLHRWQKVLSPDLVKGYWSKEEDDLIIELVAKQGSKKWSEIAKSLPGRIGKQCRERWHNHLNPDIKRTAWTNDEEQILIKSHKVYGNKWAEIAKFLPGRTENSIKNHWNCSVKKRLELRSHISDMESRKIKVGIRKTEVVRQSLDQIANLEKNVETCSLDHDLVLGTPSGRESQTQSSDKGNCGWLTERAGANNIIKTTPRNVCYDRAAAACGLNVEGKQIYHNYGRLRDSHYLYATHPINAGSTPSGDLWGFPNFHVKNHKPNDHLLSLLNNGLDAFLKKPDRPVTVETSKGSQAYEKTKDAVGGTENSEASNPGSLYYRPFQQEDVDYFLENGEFPSTDSYIQTALNSVSLCTPPSQDKGISVDCNDPDFALRSAARNFKSSPSILRKRRQPISRLSLNSELDHVPFEGINNNSRNSPNILGLSPCGETKLHCMAHSNAKNLFLSPQKFQKL</sequence>
<feature type="region of interest" description="Disordered" evidence="7">
    <location>
        <begin position="16"/>
        <end position="56"/>
    </location>
</feature>
<dbReference type="PANTHER" id="PTHR45614">
    <property type="entry name" value="MYB PROTEIN-RELATED"/>
    <property type="match status" value="1"/>
</dbReference>
<dbReference type="InterPro" id="IPR001005">
    <property type="entry name" value="SANT/Myb"/>
</dbReference>
<feature type="domain" description="Myb-like" evidence="8">
    <location>
        <begin position="98"/>
        <end position="149"/>
    </location>
</feature>
<evidence type="ECO:0000259" key="8">
    <source>
        <dbReference type="PROSITE" id="PS50090"/>
    </source>
</evidence>
<evidence type="ECO:0000256" key="5">
    <source>
        <dbReference type="ARBA" id="ARBA00023163"/>
    </source>
</evidence>
<dbReference type="Gene3D" id="1.10.10.60">
    <property type="entry name" value="Homeodomain-like"/>
    <property type="match status" value="3"/>
</dbReference>
<dbReference type="GO" id="GO:0000978">
    <property type="term" value="F:RNA polymerase II cis-regulatory region sequence-specific DNA binding"/>
    <property type="evidence" value="ECO:0007669"/>
    <property type="project" value="TreeGrafter"/>
</dbReference>
<dbReference type="AlphaFoldDB" id="A0AAW1VUQ7"/>
<protein>
    <submittedName>
        <fullName evidence="10">Uncharacterized protein</fullName>
    </submittedName>
</protein>
<dbReference type="PROSITE" id="PS50090">
    <property type="entry name" value="MYB_LIKE"/>
    <property type="match status" value="3"/>
</dbReference>
<dbReference type="GO" id="GO:0005634">
    <property type="term" value="C:nucleus"/>
    <property type="evidence" value="ECO:0007669"/>
    <property type="project" value="UniProtKB-SubCell"/>
</dbReference>
<evidence type="ECO:0000256" key="7">
    <source>
        <dbReference type="SAM" id="MobiDB-lite"/>
    </source>
</evidence>
<evidence type="ECO:0000256" key="4">
    <source>
        <dbReference type="ARBA" id="ARBA00023125"/>
    </source>
</evidence>
<evidence type="ECO:0000259" key="9">
    <source>
        <dbReference type="PROSITE" id="PS51294"/>
    </source>
</evidence>
<comment type="subcellular location">
    <subcellularLocation>
        <location evidence="1">Nucleus</location>
    </subcellularLocation>
</comment>
<accession>A0AAW1VUQ7</accession>
<evidence type="ECO:0000256" key="1">
    <source>
        <dbReference type="ARBA" id="ARBA00004123"/>
    </source>
</evidence>
<evidence type="ECO:0000256" key="2">
    <source>
        <dbReference type="ARBA" id="ARBA00022737"/>
    </source>
</evidence>
<dbReference type="EMBL" id="JBEDUW010000007">
    <property type="protein sequence ID" value="KAK9910564.1"/>
    <property type="molecule type" value="Genomic_DNA"/>
</dbReference>
<proteinExistence type="predicted"/>
<feature type="region of interest" description="Disordered" evidence="7">
    <location>
        <begin position="374"/>
        <end position="406"/>
    </location>
</feature>
<feature type="domain" description="HTH myb-type" evidence="9">
    <location>
        <begin position="154"/>
        <end position="204"/>
    </location>
</feature>
<feature type="compositionally biased region" description="Polar residues" evidence="7">
    <location>
        <begin position="395"/>
        <end position="404"/>
    </location>
</feature>
<evidence type="ECO:0000313" key="11">
    <source>
        <dbReference type="Proteomes" id="UP001457282"/>
    </source>
</evidence>
<feature type="domain" description="HTH myb-type" evidence="9">
    <location>
        <begin position="98"/>
        <end position="153"/>
    </location>
</feature>
<keyword evidence="6" id="KW-0539">Nucleus</keyword>
<dbReference type="Proteomes" id="UP001457282">
    <property type="component" value="Unassembled WGS sequence"/>
</dbReference>
<evidence type="ECO:0000256" key="3">
    <source>
        <dbReference type="ARBA" id="ARBA00023015"/>
    </source>
</evidence>
<name>A0AAW1VUQ7_RUBAR</name>
<dbReference type="FunFam" id="1.10.10.60:FF:000010">
    <property type="entry name" value="Transcriptional activator Myb isoform A"/>
    <property type="match status" value="1"/>
</dbReference>
<dbReference type="InterPro" id="IPR009057">
    <property type="entry name" value="Homeodomain-like_sf"/>
</dbReference>
<comment type="caution">
    <text evidence="10">The sequence shown here is derived from an EMBL/GenBank/DDBJ whole genome shotgun (WGS) entry which is preliminary data.</text>
</comment>
<dbReference type="SUPFAM" id="SSF46689">
    <property type="entry name" value="Homeodomain-like"/>
    <property type="match status" value="2"/>
</dbReference>